<keyword evidence="2" id="KW-1185">Reference proteome</keyword>
<evidence type="ECO:0000313" key="1">
    <source>
        <dbReference type="EMBL" id="OLQ09717.1"/>
    </source>
</evidence>
<accession>A0A1Q9EQR4</accession>
<dbReference type="OrthoDB" id="446201at2759"/>
<reference evidence="1 2" key="1">
    <citation type="submission" date="2016-02" db="EMBL/GenBank/DDBJ databases">
        <title>Genome analysis of coral dinoflagellate symbionts highlights evolutionary adaptations to a symbiotic lifestyle.</title>
        <authorList>
            <person name="Aranda M."/>
            <person name="Li Y."/>
            <person name="Liew Y.J."/>
            <person name="Baumgarten S."/>
            <person name="Simakov O."/>
            <person name="Wilson M."/>
            <person name="Piel J."/>
            <person name="Ashoor H."/>
            <person name="Bougouffa S."/>
            <person name="Bajic V.B."/>
            <person name="Ryu T."/>
            <person name="Ravasi T."/>
            <person name="Bayer T."/>
            <person name="Micklem G."/>
            <person name="Kim H."/>
            <person name="Bhak J."/>
            <person name="Lajeunesse T.C."/>
            <person name="Voolstra C.R."/>
        </authorList>
    </citation>
    <scope>NUCLEOTIDE SEQUENCE [LARGE SCALE GENOMIC DNA]</scope>
    <source>
        <strain evidence="1 2">CCMP2467</strain>
    </source>
</reference>
<sequence>MKKIAHFTWAANVSLTQYTKSKFAPYAGIHPARELLYNLPSFDPRHENFAPDPYLQWMLQRDLWTQHEAMASGAEFATEVWLNHLCSTKPMPSGSATAGERERWCRTVGVSGCMEYKENDLSVEMVSSCGGCILFNDLLLNYTAA</sequence>
<comment type="caution">
    <text evidence="1">The sequence shown here is derived from an EMBL/GenBank/DDBJ whole genome shotgun (WGS) entry which is preliminary data.</text>
</comment>
<organism evidence="1 2">
    <name type="scientific">Symbiodinium microadriaticum</name>
    <name type="common">Dinoflagellate</name>
    <name type="synonym">Zooxanthella microadriatica</name>
    <dbReference type="NCBI Taxonomy" id="2951"/>
    <lineage>
        <taxon>Eukaryota</taxon>
        <taxon>Sar</taxon>
        <taxon>Alveolata</taxon>
        <taxon>Dinophyceae</taxon>
        <taxon>Suessiales</taxon>
        <taxon>Symbiodiniaceae</taxon>
        <taxon>Symbiodinium</taxon>
    </lineage>
</organism>
<proteinExistence type="predicted"/>
<evidence type="ECO:0000313" key="2">
    <source>
        <dbReference type="Proteomes" id="UP000186817"/>
    </source>
</evidence>
<dbReference type="EMBL" id="LSRX01000092">
    <property type="protein sequence ID" value="OLQ09717.1"/>
    <property type="molecule type" value="Genomic_DNA"/>
</dbReference>
<protein>
    <submittedName>
        <fullName evidence="1">Uncharacterized protein</fullName>
    </submittedName>
</protein>
<gene>
    <name evidence="1" type="ORF">AK812_SmicGene6674</name>
</gene>
<dbReference type="Proteomes" id="UP000186817">
    <property type="component" value="Unassembled WGS sequence"/>
</dbReference>
<name>A0A1Q9EQR4_SYMMI</name>
<dbReference type="AlphaFoldDB" id="A0A1Q9EQR4"/>